<evidence type="ECO:0000313" key="16">
    <source>
        <dbReference type="Proteomes" id="UP001221757"/>
    </source>
</evidence>
<evidence type="ECO:0000256" key="14">
    <source>
        <dbReference type="SAM" id="Phobius"/>
    </source>
</evidence>
<evidence type="ECO:0000256" key="4">
    <source>
        <dbReference type="ARBA" id="ARBA00010617"/>
    </source>
</evidence>
<dbReference type="PRINTS" id="PR00463">
    <property type="entry name" value="EP450I"/>
</dbReference>
<reference evidence="15" key="1">
    <citation type="submission" date="2023-03" db="EMBL/GenBank/DDBJ databases">
        <title>Massive genome expansion in bonnet fungi (Mycena s.s.) driven by repeated elements and novel gene families across ecological guilds.</title>
        <authorList>
            <consortium name="Lawrence Berkeley National Laboratory"/>
            <person name="Harder C.B."/>
            <person name="Miyauchi S."/>
            <person name="Viragh M."/>
            <person name="Kuo A."/>
            <person name="Thoen E."/>
            <person name="Andreopoulos B."/>
            <person name="Lu D."/>
            <person name="Skrede I."/>
            <person name="Drula E."/>
            <person name="Henrissat B."/>
            <person name="Morin E."/>
            <person name="Kohler A."/>
            <person name="Barry K."/>
            <person name="LaButti K."/>
            <person name="Morin E."/>
            <person name="Salamov A."/>
            <person name="Lipzen A."/>
            <person name="Mereny Z."/>
            <person name="Hegedus B."/>
            <person name="Baldrian P."/>
            <person name="Stursova M."/>
            <person name="Weitz H."/>
            <person name="Taylor A."/>
            <person name="Grigoriev I.V."/>
            <person name="Nagy L.G."/>
            <person name="Martin F."/>
            <person name="Kauserud H."/>
        </authorList>
    </citation>
    <scope>NUCLEOTIDE SEQUENCE</scope>
    <source>
        <strain evidence="15">CBHHK067</strain>
    </source>
</reference>
<dbReference type="PANTHER" id="PTHR24305:SF166">
    <property type="entry name" value="CYTOCHROME P450 12A4, MITOCHONDRIAL-RELATED"/>
    <property type="match status" value="1"/>
</dbReference>
<evidence type="ECO:0000256" key="1">
    <source>
        <dbReference type="ARBA" id="ARBA00001971"/>
    </source>
</evidence>
<dbReference type="Gene3D" id="1.10.630.10">
    <property type="entry name" value="Cytochrome P450"/>
    <property type="match status" value="2"/>
</dbReference>
<dbReference type="AlphaFoldDB" id="A0AAD7DEH4"/>
<gene>
    <name evidence="15" type="ORF">B0H17DRAFT_1066473</name>
</gene>
<proteinExistence type="inferred from homology"/>
<evidence type="ECO:0000256" key="5">
    <source>
        <dbReference type="ARBA" id="ARBA00022617"/>
    </source>
</evidence>
<sequence>MPIFPAAFGAMDAGILLASVCVFTILVRRLRRRSSTPLKGPPSSNFLFGMMPRLMNAPDSGAIYEEWAAEHGSVFCRIIVLTDPKAIGQFCTNDTYAYVQTPNAKRFLERLIGRGLFWAEGDSHKSRQPAFAPASIKNLTPIFFDSAWKAKSAWDFILESSSEGAIIEVQKCLDTIGLAGFSHDFGALSGRTSAVATAFDSIGSKPSILSTAIFMLSLISPVLGKIPTGRPKSASASKISEEEVVAQINVLLWALIELCRNPDIQTKLRDELLQAGRDRDPSWEELTNNLPFLDAFTSEILRLHAPLPEIQRVAAKDDVLPLSTPIKTASGALVDTIFVSKGTMLTLPIQCMNRSVEFWGDSGHRHMLTFADGPRTCLGKGFAIAEFKAVISVLVRSYTFEFPKGPETVIGRHRNILPRPKVEGEEGYAVPLRIRHYYRNRE</sequence>
<evidence type="ECO:0000256" key="10">
    <source>
        <dbReference type="ARBA" id="ARBA00023004"/>
    </source>
</evidence>
<comment type="similarity">
    <text evidence="4">Belongs to the cytochrome P450 family.</text>
</comment>
<keyword evidence="16" id="KW-1185">Reference proteome</keyword>
<evidence type="ECO:0000256" key="11">
    <source>
        <dbReference type="ARBA" id="ARBA00023033"/>
    </source>
</evidence>
<evidence type="ECO:0000256" key="7">
    <source>
        <dbReference type="ARBA" id="ARBA00022723"/>
    </source>
</evidence>
<dbReference type="PRINTS" id="PR00385">
    <property type="entry name" value="P450"/>
</dbReference>
<evidence type="ECO:0000256" key="13">
    <source>
        <dbReference type="PIRSR" id="PIRSR602401-1"/>
    </source>
</evidence>
<keyword evidence="12 14" id="KW-0472">Membrane</keyword>
<feature type="transmembrane region" description="Helical" evidence="14">
    <location>
        <begin position="6"/>
        <end position="27"/>
    </location>
</feature>
<dbReference type="GO" id="GO:0020037">
    <property type="term" value="F:heme binding"/>
    <property type="evidence" value="ECO:0007669"/>
    <property type="project" value="InterPro"/>
</dbReference>
<evidence type="ECO:0000256" key="6">
    <source>
        <dbReference type="ARBA" id="ARBA00022692"/>
    </source>
</evidence>
<accession>A0AAD7DEH4</accession>
<dbReference type="InterPro" id="IPR002401">
    <property type="entry name" value="Cyt_P450_E_grp-I"/>
</dbReference>
<keyword evidence="10 13" id="KW-0408">Iron</keyword>
<dbReference type="Pfam" id="PF00067">
    <property type="entry name" value="p450"/>
    <property type="match status" value="1"/>
</dbReference>
<evidence type="ECO:0000313" key="15">
    <source>
        <dbReference type="EMBL" id="KAJ7689401.1"/>
    </source>
</evidence>
<evidence type="ECO:0000256" key="2">
    <source>
        <dbReference type="ARBA" id="ARBA00004370"/>
    </source>
</evidence>
<dbReference type="GO" id="GO:0016020">
    <property type="term" value="C:membrane"/>
    <property type="evidence" value="ECO:0007669"/>
    <property type="project" value="UniProtKB-SubCell"/>
</dbReference>
<organism evidence="15 16">
    <name type="scientific">Mycena rosella</name>
    <name type="common">Pink bonnet</name>
    <name type="synonym">Agaricus rosellus</name>
    <dbReference type="NCBI Taxonomy" id="1033263"/>
    <lineage>
        <taxon>Eukaryota</taxon>
        <taxon>Fungi</taxon>
        <taxon>Dikarya</taxon>
        <taxon>Basidiomycota</taxon>
        <taxon>Agaricomycotina</taxon>
        <taxon>Agaricomycetes</taxon>
        <taxon>Agaricomycetidae</taxon>
        <taxon>Agaricales</taxon>
        <taxon>Marasmiineae</taxon>
        <taxon>Mycenaceae</taxon>
        <taxon>Mycena</taxon>
    </lineage>
</organism>
<comment type="caution">
    <text evidence="15">The sequence shown here is derived from an EMBL/GenBank/DDBJ whole genome shotgun (WGS) entry which is preliminary data.</text>
</comment>
<protein>
    <submittedName>
        <fullName evidence="15">Cytochrome P450</fullName>
    </submittedName>
</protein>
<keyword evidence="9" id="KW-0560">Oxidoreductase</keyword>
<name>A0AAD7DEH4_MYCRO</name>
<dbReference type="PANTHER" id="PTHR24305">
    <property type="entry name" value="CYTOCHROME P450"/>
    <property type="match status" value="1"/>
</dbReference>
<evidence type="ECO:0000256" key="8">
    <source>
        <dbReference type="ARBA" id="ARBA00022989"/>
    </source>
</evidence>
<comment type="pathway">
    <text evidence="3">Secondary metabolite biosynthesis; terpenoid biosynthesis.</text>
</comment>
<feature type="binding site" description="axial binding residue" evidence="13">
    <location>
        <position position="377"/>
    </location>
    <ligand>
        <name>heme</name>
        <dbReference type="ChEBI" id="CHEBI:30413"/>
    </ligand>
    <ligandPart>
        <name>Fe</name>
        <dbReference type="ChEBI" id="CHEBI:18248"/>
    </ligandPart>
</feature>
<comment type="cofactor">
    <cofactor evidence="1 13">
        <name>heme</name>
        <dbReference type="ChEBI" id="CHEBI:30413"/>
    </cofactor>
</comment>
<dbReference type="GO" id="GO:0016705">
    <property type="term" value="F:oxidoreductase activity, acting on paired donors, with incorporation or reduction of molecular oxygen"/>
    <property type="evidence" value="ECO:0007669"/>
    <property type="project" value="InterPro"/>
</dbReference>
<dbReference type="InterPro" id="IPR050121">
    <property type="entry name" value="Cytochrome_P450_monoxygenase"/>
</dbReference>
<dbReference type="Proteomes" id="UP001221757">
    <property type="component" value="Unassembled WGS sequence"/>
</dbReference>
<dbReference type="GO" id="GO:0004497">
    <property type="term" value="F:monooxygenase activity"/>
    <property type="evidence" value="ECO:0007669"/>
    <property type="project" value="UniProtKB-KW"/>
</dbReference>
<dbReference type="InterPro" id="IPR001128">
    <property type="entry name" value="Cyt_P450"/>
</dbReference>
<keyword evidence="5 13" id="KW-0349">Heme</keyword>
<dbReference type="GO" id="GO:0005506">
    <property type="term" value="F:iron ion binding"/>
    <property type="evidence" value="ECO:0007669"/>
    <property type="project" value="InterPro"/>
</dbReference>
<comment type="subcellular location">
    <subcellularLocation>
        <location evidence="2">Membrane</location>
    </subcellularLocation>
</comment>
<dbReference type="SUPFAM" id="SSF48264">
    <property type="entry name" value="Cytochrome P450"/>
    <property type="match status" value="1"/>
</dbReference>
<dbReference type="EMBL" id="JARKIE010000072">
    <property type="protein sequence ID" value="KAJ7689401.1"/>
    <property type="molecule type" value="Genomic_DNA"/>
</dbReference>
<keyword evidence="8 14" id="KW-1133">Transmembrane helix</keyword>
<evidence type="ECO:0000256" key="3">
    <source>
        <dbReference type="ARBA" id="ARBA00004721"/>
    </source>
</evidence>
<evidence type="ECO:0000256" key="9">
    <source>
        <dbReference type="ARBA" id="ARBA00023002"/>
    </source>
</evidence>
<keyword evidence="6 14" id="KW-0812">Transmembrane</keyword>
<keyword evidence="7 13" id="KW-0479">Metal-binding</keyword>
<dbReference type="InterPro" id="IPR036396">
    <property type="entry name" value="Cyt_P450_sf"/>
</dbReference>
<evidence type="ECO:0000256" key="12">
    <source>
        <dbReference type="ARBA" id="ARBA00023136"/>
    </source>
</evidence>
<keyword evidence="11" id="KW-0503">Monooxygenase</keyword>